<reference evidence="2 3" key="1">
    <citation type="submission" date="2021-08" db="EMBL/GenBank/DDBJ databases">
        <title>Draft genome sequence of Mycolicibacterium sp. NGTWS1702 strain.</title>
        <authorList>
            <person name="Matsumoto M."/>
            <person name="Tang B.C.C."/>
            <person name="Machida Y."/>
            <person name="Matoyama H."/>
            <person name="Kishihara T."/>
            <person name="Sato S."/>
            <person name="Kondo I."/>
            <person name="Sano M."/>
            <person name="Kato G."/>
        </authorList>
    </citation>
    <scope>NUCLEOTIDE SEQUENCE [LARGE SCALE GENOMIC DNA]</scope>
    <source>
        <strain evidence="2 3">NGTWSNA01</strain>
    </source>
</reference>
<keyword evidence="3" id="KW-1185">Reference proteome</keyword>
<dbReference type="EMBL" id="BPRH01003734">
    <property type="protein sequence ID" value="GJF10499.1"/>
    <property type="molecule type" value="Genomic_DNA"/>
</dbReference>
<evidence type="ECO:0000256" key="1">
    <source>
        <dbReference type="SAM" id="MobiDB-lite"/>
    </source>
</evidence>
<feature type="region of interest" description="Disordered" evidence="1">
    <location>
        <begin position="23"/>
        <end position="50"/>
    </location>
</feature>
<protein>
    <submittedName>
        <fullName evidence="2">Uncharacterized protein</fullName>
    </submittedName>
</protein>
<comment type="caution">
    <text evidence="2">The sequence shown here is derived from an EMBL/GenBank/DDBJ whole genome shotgun (WGS) entry which is preliminary data.</text>
</comment>
<evidence type="ECO:0000313" key="2">
    <source>
        <dbReference type="EMBL" id="GJF10499.1"/>
    </source>
</evidence>
<organism evidence="2 3">
    <name type="scientific">Mycolicibacterium cyprinidarum</name>
    <dbReference type="NCBI Taxonomy" id="2860311"/>
    <lineage>
        <taxon>Bacteria</taxon>
        <taxon>Bacillati</taxon>
        <taxon>Actinomycetota</taxon>
        <taxon>Actinomycetes</taxon>
        <taxon>Mycobacteriales</taxon>
        <taxon>Mycobacteriaceae</taxon>
        <taxon>Mycolicibacterium</taxon>
    </lineage>
</organism>
<accession>A0ABQ4VCC4</accession>
<evidence type="ECO:0000313" key="3">
    <source>
        <dbReference type="Proteomes" id="UP001060504"/>
    </source>
</evidence>
<feature type="compositionally biased region" description="Basic and acidic residues" evidence="1">
    <location>
        <begin position="40"/>
        <end position="49"/>
    </location>
</feature>
<sequence>MGARVIVPTEPLRRLLSLDATIPTRPEVAPRQEQQAGPSARDHRSERNFAAESPDQWWLSDIAVRV</sequence>
<gene>
    <name evidence="2" type="ORF">NGTWS1702_35660</name>
</gene>
<dbReference type="Proteomes" id="UP001060504">
    <property type="component" value="Unassembled WGS sequence"/>
</dbReference>
<proteinExistence type="predicted"/>
<name>A0ABQ4VCC4_9MYCO</name>